<sequence>MNEVFVQINLPFVFSAKQKKNLKLRKTRDAITKFLFIKDSPTKVDFAFVLGSPTLSSIEPAIELYLCNKTKWIVVSGHGPVLQGNVLTEAELFKNYAISRGVPDSRILIETRSTNTRENFEFTYDLIESQFGWKNIGKVSISGKPFHMRRAFMTACTYWPSDLMLTMLPSDHPDDPPAKTWWQTEGGRRLVLRELEAVGEYTLSGDLSII</sequence>
<dbReference type="EMBL" id="QMCH01000014">
    <property type="protein sequence ID" value="RAZ40805.1"/>
    <property type="molecule type" value="Genomic_DNA"/>
</dbReference>
<dbReference type="Pfam" id="PF02698">
    <property type="entry name" value="DUF218"/>
    <property type="match status" value="1"/>
</dbReference>
<proteinExistence type="predicted"/>
<dbReference type="InterPro" id="IPR003848">
    <property type="entry name" value="DUF218"/>
</dbReference>
<gene>
    <name evidence="2" type="ORF">DP176_08390</name>
</gene>
<feature type="domain" description="DUF218" evidence="1">
    <location>
        <begin position="45"/>
        <end position="162"/>
    </location>
</feature>
<dbReference type="PANTHER" id="PTHR30336:SF20">
    <property type="entry name" value="DUF218 DOMAIN-CONTAINING PROTEIN"/>
    <property type="match status" value="1"/>
</dbReference>
<organism evidence="2 3">
    <name type="scientific">Polynucleobacter paneuropaeus</name>
    <dbReference type="NCBI Taxonomy" id="2527775"/>
    <lineage>
        <taxon>Bacteria</taxon>
        <taxon>Pseudomonadati</taxon>
        <taxon>Pseudomonadota</taxon>
        <taxon>Betaproteobacteria</taxon>
        <taxon>Burkholderiales</taxon>
        <taxon>Burkholderiaceae</taxon>
        <taxon>Polynucleobacter</taxon>
    </lineage>
</organism>
<reference evidence="2 3" key="1">
    <citation type="submission" date="2018-06" db="EMBL/GenBank/DDBJ databases">
        <title>Genome of strain Polynucleobacter sp. FUKU-NW-11.</title>
        <authorList>
            <person name="Hahn M.W."/>
        </authorList>
    </citation>
    <scope>NUCLEOTIDE SEQUENCE [LARGE SCALE GENOMIC DNA]</scope>
    <source>
        <strain evidence="3">FUKU-NW11</strain>
    </source>
</reference>
<comment type="caution">
    <text evidence="2">The sequence shown here is derived from an EMBL/GenBank/DDBJ whole genome shotgun (WGS) entry which is preliminary data.</text>
</comment>
<accession>A0ABX9F7L9</accession>
<dbReference type="Gene3D" id="3.40.50.620">
    <property type="entry name" value="HUPs"/>
    <property type="match status" value="1"/>
</dbReference>
<evidence type="ECO:0000313" key="2">
    <source>
        <dbReference type="EMBL" id="RAZ40805.1"/>
    </source>
</evidence>
<evidence type="ECO:0000313" key="3">
    <source>
        <dbReference type="Proteomes" id="UP000251072"/>
    </source>
</evidence>
<dbReference type="Proteomes" id="UP000251072">
    <property type="component" value="Unassembled WGS sequence"/>
</dbReference>
<keyword evidence="3" id="KW-1185">Reference proteome</keyword>
<evidence type="ECO:0000259" key="1">
    <source>
        <dbReference type="Pfam" id="PF02698"/>
    </source>
</evidence>
<dbReference type="InterPro" id="IPR014729">
    <property type="entry name" value="Rossmann-like_a/b/a_fold"/>
</dbReference>
<dbReference type="PANTHER" id="PTHR30336">
    <property type="entry name" value="INNER MEMBRANE PROTEIN, PROBABLE PERMEASE"/>
    <property type="match status" value="1"/>
</dbReference>
<protein>
    <submittedName>
        <fullName evidence="2">YdcF family protein</fullName>
    </submittedName>
</protein>
<name>A0ABX9F7L9_9BURK</name>
<dbReference type="CDD" id="cd06259">
    <property type="entry name" value="YdcF-like"/>
    <property type="match status" value="1"/>
</dbReference>
<dbReference type="InterPro" id="IPR051599">
    <property type="entry name" value="Cell_Envelope_Assoc"/>
</dbReference>